<comment type="caution">
    <text evidence="2">The sequence shown here is derived from an EMBL/GenBank/DDBJ whole genome shotgun (WGS) entry which is preliminary data.</text>
</comment>
<dbReference type="PANTHER" id="PTHR47396:SF1">
    <property type="entry name" value="ATP-DEPENDENT HELICASE IRC3-RELATED"/>
    <property type="match status" value="1"/>
</dbReference>
<evidence type="ECO:0000313" key="3">
    <source>
        <dbReference type="Proteomes" id="UP000321034"/>
    </source>
</evidence>
<dbReference type="OrthoDB" id="9758243at2"/>
<dbReference type="SMART" id="SM00487">
    <property type="entry name" value="DEXDc"/>
    <property type="match status" value="1"/>
</dbReference>
<dbReference type="Gene3D" id="3.40.50.300">
    <property type="entry name" value="P-loop containing nucleotide triphosphate hydrolases"/>
    <property type="match status" value="2"/>
</dbReference>
<keyword evidence="3" id="KW-1185">Reference proteome</keyword>
<dbReference type="InterPro" id="IPR050742">
    <property type="entry name" value="Helicase_Restrict-Modif_Enz"/>
</dbReference>
<dbReference type="Pfam" id="PF04851">
    <property type="entry name" value="ResIII"/>
    <property type="match status" value="1"/>
</dbReference>
<name>A0A5C8I3R4_9MICO</name>
<dbReference type="PANTHER" id="PTHR47396">
    <property type="entry name" value="TYPE I RESTRICTION ENZYME ECOKI R PROTEIN"/>
    <property type="match status" value="1"/>
</dbReference>
<dbReference type="InterPro" id="IPR014001">
    <property type="entry name" value="Helicase_ATP-bd"/>
</dbReference>
<dbReference type="InterPro" id="IPR027417">
    <property type="entry name" value="P-loop_NTPase"/>
</dbReference>
<dbReference type="InterPro" id="IPR006935">
    <property type="entry name" value="Helicase/UvrB_N"/>
</dbReference>
<reference evidence="2 3" key="1">
    <citation type="submission" date="2019-08" db="EMBL/GenBank/DDBJ databases">
        <authorList>
            <person name="Dong K."/>
        </authorList>
    </citation>
    <scope>NUCLEOTIDE SEQUENCE [LARGE SCALE GENOMIC DNA]</scope>
    <source>
        <strain evidence="2 3">JCM14558</strain>
    </source>
</reference>
<gene>
    <name evidence="2" type="ORF">FVP77_05210</name>
</gene>
<dbReference type="GO" id="GO:0005829">
    <property type="term" value="C:cytosol"/>
    <property type="evidence" value="ECO:0007669"/>
    <property type="project" value="TreeGrafter"/>
</dbReference>
<dbReference type="EMBL" id="VRSV01000001">
    <property type="protein sequence ID" value="TXK12851.1"/>
    <property type="molecule type" value="Genomic_DNA"/>
</dbReference>
<dbReference type="AlphaFoldDB" id="A0A5C8I3R4"/>
<dbReference type="Proteomes" id="UP000321034">
    <property type="component" value="Unassembled WGS sequence"/>
</dbReference>
<dbReference type="SMART" id="SM00382">
    <property type="entry name" value="AAA"/>
    <property type="match status" value="1"/>
</dbReference>
<protein>
    <recommendedName>
        <fullName evidence="1">Helicase ATP-binding domain-containing protein</fullName>
    </recommendedName>
</protein>
<evidence type="ECO:0000313" key="2">
    <source>
        <dbReference type="EMBL" id="TXK12851.1"/>
    </source>
</evidence>
<dbReference type="GO" id="GO:0005524">
    <property type="term" value="F:ATP binding"/>
    <property type="evidence" value="ECO:0007669"/>
    <property type="project" value="InterPro"/>
</dbReference>
<dbReference type="GO" id="GO:0003677">
    <property type="term" value="F:DNA binding"/>
    <property type="evidence" value="ECO:0007669"/>
    <property type="project" value="InterPro"/>
</dbReference>
<dbReference type="RefSeq" id="WP_147893557.1">
    <property type="nucleotide sequence ID" value="NZ_BAAANR010000001.1"/>
</dbReference>
<dbReference type="GO" id="GO:0016787">
    <property type="term" value="F:hydrolase activity"/>
    <property type="evidence" value="ECO:0007669"/>
    <property type="project" value="InterPro"/>
</dbReference>
<dbReference type="PROSITE" id="PS51192">
    <property type="entry name" value="HELICASE_ATP_BIND_1"/>
    <property type="match status" value="1"/>
</dbReference>
<dbReference type="SUPFAM" id="SSF52540">
    <property type="entry name" value="P-loop containing nucleoside triphosphate hydrolases"/>
    <property type="match status" value="2"/>
</dbReference>
<proteinExistence type="predicted"/>
<feature type="domain" description="Helicase ATP-binding" evidence="1">
    <location>
        <begin position="26"/>
        <end position="254"/>
    </location>
</feature>
<dbReference type="InterPro" id="IPR003593">
    <property type="entry name" value="AAA+_ATPase"/>
</dbReference>
<accession>A0A5C8I3R4</accession>
<evidence type="ECO:0000259" key="1">
    <source>
        <dbReference type="PROSITE" id="PS51192"/>
    </source>
</evidence>
<sequence length="585" mass="63004">MPAPTSLASWRFTGTLRHYQADVLDRIDVVAPGPLHIVAPPGSGKTLLGLLLAQRRGARTVVLAPTTTIRSQWARHAASLSRDAGALSEDAGNPGDLTVLTYQALSVLDSANPFADLARRRWLGDLEQDGRTAEAAEQWLSDLEAGNPQPYKRGIASRSRTIRRQLAKENPETLVQALHPNALALIDRLVAHGVETIVLDECHHLLDHWALVVATLAARIRATGVEPLLIGLTATLPSPDDANEYDNYTSLLGDVDYEVPVPAVVREGNLAPYRDLVRFAEPTRDELAFLAAHADGLAVLLRTTFAHQTGLAFLIHKLQPEPETRDELEPPAPGVDEDRRLARAFADDFGGSEAAAAMLATASPQHPLVSLLPDVARRPPTTDESLRLLARFALDRLLPNPDEEARWRRIRRTLADFGYSLTDRGVRRTRDPVDTMLASSLAKDFAACDILRIEREALGDERLRALVVTDFAEHGNAHGGLVGTAGALRTLGVVVADTATHTLRPMLVTGGHTRIAARDADVLVPALGELLGIPVAAVPLLEDTQVAEVHAPGVGAERLVRAASVLLTRGTVQVVVGTRGLFGEG</sequence>
<organism evidence="2 3">
    <name type="scientific">Microbacterium hatanonis</name>
    <dbReference type="NCBI Taxonomy" id="404366"/>
    <lineage>
        <taxon>Bacteria</taxon>
        <taxon>Bacillati</taxon>
        <taxon>Actinomycetota</taxon>
        <taxon>Actinomycetes</taxon>
        <taxon>Micrococcales</taxon>
        <taxon>Microbacteriaceae</taxon>
        <taxon>Microbacterium</taxon>
    </lineage>
</organism>